<proteinExistence type="predicted"/>
<protein>
    <submittedName>
        <fullName evidence="2">Uncharacterized protein</fullName>
    </submittedName>
</protein>
<dbReference type="WBParaSite" id="MBELARI_LOCUS7650">
    <property type="protein sequence ID" value="MBELARI_LOCUS7650"/>
    <property type="gene ID" value="MBELARI_LOCUS7650"/>
</dbReference>
<evidence type="ECO:0000313" key="2">
    <source>
        <dbReference type="WBParaSite" id="MBELARI_LOCUS7650"/>
    </source>
</evidence>
<sequence length="93" mass="11038">MEKYLYSIFGEEAFMNEDYRKGILAQLQPQWLFDQILISYKIKEFLERGESPRIGHEVVVKKRIDRAFWPSPDELHKVGLHRLKNLQTSTSKA</sequence>
<accession>A0AAF3FLX2</accession>
<dbReference type="AlphaFoldDB" id="A0AAF3FLX2"/>
<keyword evidence="1" id="KW-1185">Reference proteome</keyword>
<dbReference type="Proteomes" id="UP000887575">
    <property type="component" value="Unassembled WGS sequence"/>
</dbReference>
<evidence type="ECO:0000313" key="1">
    <source>
        <dbReference type="Proteomes" id="UP000887575"/>
    </source>
</evidence>
<reference evidence="2" key="1">
    <citation type="submission" date="2024-02" db="UniProtKB">
        <authorList>
            <consortium name="WormBaseParasite"/>
        </authorList>
    </citation>
    <scope>IDENTIFICATION</scope>
</reference>
<organism evidence="1 2">
    <name type="scientific">Mesorhabditis belari</name>
    <dbReference type="NCBI Taxonomy" id="2138241"/>
    <lineage>
        <taxon>Eukaryota</taxon>
        <taxon>Metazoa</taxon>
        <taxon>Ecdysozoa</taxon>
        <taxon>Nematoda</taxon>
        <taxon>Chromadorea</taxon>
        <taxon>Rhabditida</taxon>
        <taxon>Rhabditina</taxon>
        <taxon>Rhabditomorpha</taxon>
        <taxon>Rhabditoidea</taxon>
        <taxon>Rhabditidae</taxon>
        <taxon>Mesorhabditinae</taxon>
        <taxon>Mesorhabditis</taxon>
    </lineage>
</organism>
<name>A0AAF3FLX2_9BILA</name>